<comment type="caution">
    <text evidence="6">The sequence shown here is derived from an EMBL/GenBank/DDBJ whole genome shotgun (WGS) entry which is preliminary data.</text>
</comment>
<evidence type="ECO:0000256" key="1">
    <source>
        <dbReference type="ARBA" id="ARBA00022618"/>
    </source>
</evidence>
<dbReference type="Pfam" id="PF04472">
    <property type="entry name" value="SepF"/>
    <property type="match status" value="1"/>
</dbReference>
<comment type="subcellular location">
    <subcellularLocation>
        <location evidence="5">Cytoplasm</location>
    </subcellularLocation>
    <text evidence="5">Localizes to the division site, in a FtsZ-dependent manner.</text>
</comment>
<comment type="subunit">
    <text evidence="5">Homodimer. Interacts with FtsZ.</text>
</comment>
<keyword evidence="7" id="KW-1185">Reference proteome</keyword>
<keyword evidence="2 5" id="KW-0717">Septation</keyword>
<dbReference type="GO" id="GO:0051301">
    <property type="term" value="P:cell division"/>
    <property type="evidence" value="ECO:0007669"/>
    <property type="project" value="UniProtKB-KW"/>
</dbReference>
<comment type="function">
    <text evidence="4 5">Cell division protein that is part of the divisome complex and is recruited early to the Z-ring. Probably stimulates Z-ring formation, perhaps through the cross-linking of FtsZ protofilaments. Its function overlaps with FtsA.</text>
</comment>
<organism evidence="6 7">
    <name type="scientific">Anaeroselena agilis</name>
    <dbReference type="NCBI Taxonomy" id="3063788"/>
    <lineage>
        <taxon>Bacteria</taxon>
        <taxon>Bacillati</taxon>
        <taxon>Bacillota</taxon>
        <taxon>Negativicutes</taxon>
        <taxon>Acetonemataceae</taxon>
        <taxon>Anaeroselena</taxon>
    </lineage>
</organism>
<evidence type="ECO:0000256" key="3">
    <source>
        <dbReference type="ARBA" id="ARBA00023306"/>
    </source>
</evidence>
<dbReference type="EMBL" id="JAUOZS010000001">
    <property type="protein sequence ID" value="MDT8900559.1"/>
    <property type="molecule type" value="Genomic_DNA"/>
</dbReference>
<dbReference type="RefSeq" id="WP_413779097.1">
    <property type="nucleotide sequence ID" value="NZ_JAUOZS010000001.1"/>
</dbReference>
<accession>A0ABU3NUR0</accession>
<gene>
    <name evidence="5 6" type="primary">sepF</name>
    <name evidence="6" type="ORF">Q4T40_04810</name>
</gene>
<dbReference type="PANTHER" id="PTHR35798:SF1">
    <property type="entry name" value="CELL DIVISION PROTEIN SEPF"/>
    <property type="match status" value="1"/>
</dbReference>
<protein>
    <recommendedName>
        <fullName evidence="5">Cell division protein SepF</fullName>
    </recommendedName>
</protein>
<evidence type="ECO:0000256" key="2">
    <source>
        <dbReference type="ARBA" id="ARBA00023210"/>
    </source>
</evidence>
<keyword evidence="3 5" id="KW-0131">Cell cycle</keyword>
<evidence type="ECO:0000256" key="5">
    <source>
        <dbReference type="HAMAP-Rule" id="MF_01197"/>
    </source>
</evidence>
<keyword evidence="5" id="KW-0963">Cytoplasm</keyword>
<sequence length="135" mass="14782">MASGLIDKLTNFLMPVEEETQPAEAPPVAGERRAQLRVHSPAALKVFIASPVEFDDVKLCADYLKANVAVLINLEAVDDAVKQRIGDFLDGLLVITGGASQRVSDSVFVYVPANVDINKEMYAYSVPTYVKRKKE</sequence>
<comment type="similarity">
    <text evidence="5">Belongs to the SepF family.</text>
</comment>
<evidence type="ECO:0000313" key="7">
    <source>
        <dbReference type="Proteomes" id="UP001254848"/>
    </source>
</evidence>
<dbReference type="Proteomes" id="UP001254848">
    <property type="component" value="Unassembled WGS sequence"/>
</dbReference>
<dbReference type="InterPro" id="IPR007561">
    <property type="entry name" value="Cell_div_SepF/SepF-rel"/>
</dbReference>
<dbReference type="InterPro" id="IPR038594">
    <property type="entry name" value="SepF-like_sf"/>
</dbReference>
<evidence type="ECO:0000256" key="4">
    <source>
        <dbReference type="ARBA" id="ARBA00044936"/>
    </source>
</evidence>
<dbReference type="HAMAP" id="MF_01197">
    <property type="entry name" value="SepF"/>
    <property type="match status" value="1"/>
</dbReference>
<dbReference type="InterPro" id="IPR023052">
    <property type="entry name" value="Cell_div_SepF"/>
</dbReference>
<keyword evidence="1 5" id="KW-0132">Cell division</keyword>
<reference evidence="6 7" key="1">
    <citation type="submission" date="2023-07" db="EMBL/GenBank/DDBJ databases">
        <title>The novel representative of Negativicutes class, Anaeroselena agilis gen. nov. sp. nov.</title>
        <authorList>
            <person name="Prokofeva M.I."/>
            <person name="Elcheninov A.G."/>
            <person name="Klyukina A."/>
            <person name="Kublanov I.V."/>
            <person name="Frolov E.N."/>
            <person name="Podosokorskaya O.A."/>
        </authorList>
    </citation>
    <scope>NUCLEOTIDE SEQUENCE [LARGE SCALE GENOMIC DNA]</scope>
    <source>
        <strain evidence="6 7">4137-cl</strain>
    </source>
</reference>
<dbReference type="Gene3D" id="3.30.110.150">
    <property type="entry name" value="SepF-like protein"/>
    <property type="match status" value="1"/>
</dbReference>
<proteinExistence type="inferred from homology"/>
<dbReference type="PANTHER" id="PTHR35798">
    <property type="entry name" value="CELL DIVISION PROTEIN SEPF"/>
    <property type="match status" value="1"/>
</dbReference>
<evidence type="ECO:0000313" key="6">
    <source>
        <dbReference type="EMBL" id="MDT8900559.1"/>
    </source>
</evidence>
<name>A0ABU3NUR0_9FIRM</name>